<organism evidence="2 3">
    <name type="scientific">Streptomyces lincolnensis</name>
    <dbReference type="NCBI Taxonomy" id="1915"/>
    <lineage>
        <taxon>Bacteria</taxon>
        <taxon>Bacillati</taxon>
        <taxon>Actinomycetota</taxon>
        <taxon>Actinomycetes</taxon>
        <taxon>Kitasatosporales</taxon>
        <taxon>Streptomycetaceae</taxon>
        <taxon>Streptomyces</taxon>
    </lineage>
</organism>
<keyword evidence="3" id="KW-1185">Reference proteome</keyword>
<dbReference type="KEGG" id="sls:SLINC_2504"/>
<dbReference type="InterPro" id="IPR029063">
    <property type="entry name" value="SAM-dependent_MTases_sf"/>
</dbReference>
<dbReference type="AlphaFoldDB" id="A0A1B1M7W7"/>
<feature type="compositionally biased region" description="Pro residues" evidence="1">
    <location>
        <begin position="326"/>
        <end position="350"/>
    </location>
</feature>
<protein>
    <submittedName>
        <fullName evidence="2">Uncharacterized protein</fullName>
    </submittedName>
</protein>
<accession>A0A1B1M7W7</accession>
<evidence type="ECO:0000256" key="1">
    <source>
        <dbReference type="SAM" id="MobiDB-lite"/>
    </source>
</evidence>
<name>A0A1B1M7W7_STRLN</name>
<dbReference type="Proteomes" id="UP000092598">
    <property type="component" value="Chromosome"/>
</dbReference>
<reference evidence="2 3" key="1">
    <citation type="submission" date="2016-07" db="EMBL/GenBank/DDBJ databases">
        <title>Enhancement of antibiotic productionsby engineered nitrateutilization in actinobacteria.</title>
        <authorList>
            <person name="Meng S.C."/>
        </authorList>
    </citation>
    <scope>NUCLEOTIDE SEQUENCE [LARGE SCALE GENOMIC DNA]</scope>
    <source>
        <strain evidence="2 3">NRRL 2936</strain>
    </source>
</reference>
<sequence length="359" mass="38109">MSAPPVPTAPSARRLRSTARVMLAFPEPESWLDVGTGVAEFPDAAREFFPYTAFDGVDSHPGIEWAWRTERLEEAYLGHLADPRLTARLRARYDVVSMLHHLPHTPDPRAELRAALAVLRPGGHLLVEGTHPYGALTRDDLRSELESHGCTIVRTGRRAAHIPLDLSTALSRTLPRALPPWLSTPLLSATRALDHALALALTPTRFSKTYRLIARKNAPAPALPAELPAQARPTPPPPPRPPAPPTAPPPPQAPPAPTTPPSPPSPQGQAQPKAPAPAKKATSARKATSAKKAASPKRPASPKKATSAKKATSPKRPAPAKKTAPPKTPGPPKTPPMPQTPPLPPAPPTAQAPEDDSAP</sequence>
<evidence type="ECO:0000313" key="2">
    <source>
        <dbReference type="EMBL" id="ANS64728.1"/>
    </source>
</evidence>
<feature type="region of interest" description="Disordered" evidence="1">
    <location>
        <begin position="221"/>
        <end position="359"/>
    </location>
</feature>
<feature type="compositionally biased region" description="Pro residues" evidence="1">
    <location>
        <begin position="233"/>
        <end position="266"/>
    </location>
</feature>
<dbReference type="Pfam" id="PF13489">
    <property type="entry name" value="Methyltransf_23"/>
    <property type="match status" value="1"/>
</dbReference>
<dbReference type="RefSeq" id="WP_067431229.1">
    <property type="nucleotide sequence ID" value="NZ_CP016438.1"/>
</dbReference>
<dbReference type="SUPFAM" id="SSF53335">
    <property type="entry name" value="S-adenosyl-L-methionine-dependent methyltransferases"/>
    <property type="match status" value="1"/>
</dbReference>
<evidence type="ECO:0000313" key="3">
    <source>
        <dbReference type="Proteomes" id="UP000092598"/>
    </source>
</evidence>
<feature type="compositionally biased region" description="Low complexity" evidence="1">
    <location>
        <begin position="221"/>
        <end position="232"/>
    </location>
</feature>
<dbReference type="STRING" id="1915.SLINC_2504"/>
<dbReference type="EMBL" id="CP016438">
    <property type="protein sequence ID" value="ANS64728.1"/>
    <property type="molecule type" value="Genomic_DNA"/>
</dbReference>
<gene>
    <name evidence="2" type="ORF">SLINC_2504</name>
</gene>
<dbReference type="Gene3D" id="3.40.50.150">
    <property type="entry name" value="Vaccinia Virus protein VP39"/>
    <property type="match status" value="1"/>
</dbReference>
<proteinExistence type="predicted"/>
<dbReference type="PATRIC" id="fig|1915.4.peg.2772"/>
<feature type="compositionally biased region" description="Low complexity" evidence="1">
    <location>
        <begin position="267"/>
        <end position="325"/>
    </location>
</feature>
<dbReference type="PRINTS" id="PR01217">
    <property type="entry name" value="PRICHEXTENSN"/>
</dbReference>